<dbReference type="PROSITE" id="PS00427">
    <property type="entry name" value="DISINTEGRIN_1"/>
    <property type="match status" value="1"/>
</dbReference>
<evidence type="ECO:0000256" key="6">
    <source>
        <dbReference type="PROSITE-ProRule" id="PRU00068"/>
    </source>
</evidence>
<dbReference type="KEGG" id="csyr:103254668"/>
<evidence type="ECO:0000256" key="7">
    <source>
        <dbReference type="PROSITE-ProRule" id="PRU00276"/>
    </source>
</evidence>
<dbReference type="GeneID" id="103254668"/>
<evidence type="ECO:0000256" key="2">
    <source>
        <dbReference type="ARBA" id="ARBA00022692"/>
    </source>
</evidence>
<feature type="chain" id="PRO_5010539856" evidence="9">
    <location>
        <begin position="29"/>
        <end position="745"/>
    </location>
</feature>
<dbReference type="SUPFAM" id="SSF55486">
    <property type="entry name" value="Metalloproteases ('zincins'), catalytic domain"/>
    <property type="match status" value="1"/>
</dbReference>
<feature type="binding site" evidence="7">
    <location>
        <position position="352"/>
    </location>
    <ligand>
        <name>Zn(2+)</name>
        <dbReference type="ChEBI" id="CHEBI:29105"/>
        <note>catalytic</note>
    </ligand>
</feature>
<evidence type="ECO:0000256" key="3">
    <source>
        <dbReference type="ARBA" id="ARBA00022989"/>
    </source>
</evidence>
<dbReference type="GO" id="GO:0008584">
    <property type="term" value="P:male gonad development"/>
    <property type="evidence" value="ECO:0007669"/>
    <property type="project" value="TreeGrafter"/>
</dbReference>
<dbReference type="Gene3D" id="4.10.70.10">
    <property type="entry name" value="Disintegrin domain"/>
    <property type="match status" value="1"/>
</dbReference>
<evidence type="ECO:0000313" key="13">
    <source>
        <dbReference type="RefSeq" id="XP_008050882.1"/>
    </source>
</evidence>
<dbReference type="FunFam" id="4.10.70.10:FF:000003">
    <property type="entry name" value="Disintegrin and metalloproteinase domain-containing protein 17"/>
    <property type="match status" value="1"/>
</dbReference>
<evidence type="ECO:0000313" key="12">
    <source>
        <dbReference type="Proteomes" id="UP000189704"/>
    </source>
</evidence>
<feature type="transmembrane region" description="Helical" evidence="8">
    <location>
        <begin position="705"/>
        <end position="725"/>
    </location>
</feature>
<dbReference type="InterPro" id="IPR024079">
    <property type="entry name" value="MetalloPept_cat_dom_sf"/>
</dbReference>
<evidence type="ECO:0000256" key="5">
    <source>
        <dbReference type="ARBA" id="ARBA00023157"/>
    </source>
</evidence>
<dbReference type="GO" id="GO:1990913">
    <property type="term" value="C:sperm head plasma membrane"/>
    <property type="evidence" value="ECO:0007669"/>
    <property type="project" value="TreeGrafter"/>
</dbReference>
<evidence type="ECO:0000256" key="1">
    <source>
        <dbReference type="ARBA" id="ARBA00004479"/>
    </source>
</evidence>
<dbReference type="Pfam" id="PF00200">
    <property type="entry name" value="Disintegrin"/>
    <property type="match status" value="1"/>
</dbReference>
<dbReference type="OrthoDB" id="5951731at2759"/>
<keyword evidence="7" id="KW-0479">Metal-binding</keyword>
<dbReference type="InterPro" id="IPR036436">
    <property type="entry name" value="Disintegrin_dom_sf"/>
</dbReference>
<keyword evidence="3 8" id="KW-1133">Transmembrane helix</keyword>
<dbReference type="PANTHER" id="PTHR11905">
    <property type="entry name" value="ADAM A DISINTEGRIN AND METALLOPROTEASE DOMAIN"/>
    <property type="match status" value="1"/>
</dbReference>
<keyword evidence="2 8" id="KW-0812">Transmembrane</keyword>
<dbReference type="CDD" id="cd04269">
    <property type="entry name" value="ZnMc_adamalysin_II_like"/>
    <property type="match status" value="1"/>
</dbReference>
<dbReference type="SMART" id="SM00608">
    <property type="entry name" value="ACR"/>
    <property type="match status" value="1"/>
</dbReference>
<keyword evidence="7" id="KW-0862">Zinc</keyword>
<dbReference type="GO" id="GO:0046872">
    <property type="term" value="F:metal ion binding"/>
    <property type="evidence" value="ECO:0007669"/>
    <property type="project" value="UniProtKB-KW"/>
</dbReference>
<dbReference type="GO" id="GO:0009897">
    <property type="term" value="C:external side of plasma membrane"/>
    <property type="evidence" value="ECO:0007669"/>
    <property type="project" value="TreeGrafter"/>
</dbReference>
<evidence type="ECO:0000256" key="8">
    <source>
        <dbReference type="SAM" id="Phobius"/>
    </source>
</evidence>
<organism evidence="12 13">
    <name type="scientific">Carlito syrichta</name>
    <name type="common">Philippine tarsier</name>
    <name type="synonym">Tarsius syrichta</name>
    <dbReference type="NCBI Taxonomy" id="1868482"/>
    <lineage>
        <taxon>Eukaryota</taxon>
        <taxon>Metazoa</taxon>
        <taxon>Chordata</taxon>
        <taxon>Craniata</taxon>
        <taxon>Vertebrata</taxon>
        <taxon>Euteleostomi</taxon>
        <taxon>Mammalia</taxon>
        <taxon>Eutheria</taxon>
        <taxon>Euarchontoglires</taxon>
        <taxon>Primates</taxon>
        <taxon>Haplorrhini</taxon>
        <taxon>Tarsiiformes</taxon>
        <taxon>Tarsiidae</taxon>
        <taxon>Carlito</taxon>
    </lineage>
</organism>
<comment type="subcellular location">
    <subcellularLocation>
        <location evidence="1">Membrane</location>
        <topology evidence="1">Single-pass type I membrane protein</topology>
    </subcellularLocation>
</comment>
<dbReference type="Proteomes" id="UP000189704">
    <property type="component" value="Unplaced"/>
</dbReference>
<reference evidence="13" key="1">
    <citation type="submission" date="2025-08" db="UniProtKB">
        <authorList>
            <consortium name="RefSeq"/>
        </authorList>
    </citation>
    <scope>IDENTIFICATION</scope>
</reference>
<dbReference type="RefSeq" id="XP_008050882.1">
    <property type="nucleotide sequence ID" value="XM_008052691.1"/>
</dbReference>
<feature type="domain" description="Peptidase M12B" evidence="11">
    <location>
        <begin position="206"/>
        <end position="386"/>
    </location>
</feature>
<proteinExistence type="predicted"/>
<dbReference type="InterPro" id="IPR001590">
    <property type="entry name" value="Peptidase_M12B"/>
</dbReference>
<sequence>MGRAWVQALLRGPLWLPVLWALLSPVCCSHLPPGWRFSSSEVVIPRKVVHRRGGVEMPDQLSYSMRFKGRRHMIHMKLKKDLLPRHFPVITNNDQGAMQEDYPFVPRDCYYYSYLEGFPGSMATLDTCYGGLRGMLQVDDLTYEIKPLEASSKFEHLVSLLVTEERPEEAKRCNVEETETIQEFEKVKLAETPRAGPVYLWRYHRKYLKLHYTVSHSLYYRDKNITRWIENMVTLNNIVHSIFIQVMISVHIRMLCIWDAADATQISSGGSTSRVVERYGLWKWAHWYSQFPHDTSVLLTGHMIGESHYFAFTEGICNPNWGAGYVYVKEGHLFLTATVTAHTVGHSIGLHHDAYGCYCFRRTNCVMAPVPGLLDMLSNCSYARLHIRVYGYDPCMGAQNVPYDNYPYVAPRCGDKIKNRNEECDCGSLKECASDKCCETNCVLNLGSTCYEGSCCQSCKLAPPGTICRDTRGICDLPEFCDGKGNTCPDDFYLQDGTPCSAVSVCVRGNCSDRDMQCQALFGFGVKDGSPTCYKKLNMKGDRFGNCGVTLRGGGSRPMPCEEDDVLCGMLHCSGVKQIPGGGEHSTFRSIIVQDITDVKCFGYDAHGGTDLPYVGLVVDGAGCGPGKYCLNQNCTFYPDMGFDCDLKNCSFKGVCNNKKHCHCLRGWKPPSCDTVGTGGSVDSGPPPDKNPRIAANIRVNINQIVIAIFIRFILFLVSLLIGGLSRAKQIVEEKVLKNTVREDE</sequence>
<feature type="binding site" evidence="7">
    <location>
        <position position="346"/>
    </location>
    <ligand>
        <name>Zn(2+)</name>
        <dbReference type="ChEBI" id="CHEBI:29105"/>
        <note>catalytic</note>
    </ligand>
</feature>
<dbReference type="PROSITE" id="PS50215">
    <property type="entry name" value="ADAM_MEPRO"/>
    <property type="match status" value="1"/>
</dbReference>
<dbReference type="InterPro" id="IPR018358">
    <property type="entry name" value="Disintegrin_CS"/>
</dbReference>
<keyword evidence="12" id="KW-1185">Reference proteome</keyword>
<dbReference type="Pfam" id="PF01562">
    <property type="entry name" value="Pep_M12B_propep"/>
    <property type="match status" value="1"/>
</dbReference>
<feature type="disulfide bond" evidence="6">
    <location>
        <begin position="468"/>
        <end position="488"/>
    </location>
</feature>
<evidence type="ECO:0000259" key="11">
    <source>
        <dbReference type="PROSITE" id="PS50215"/>
    </source>
</evidence>
<dbReference type="InterPro" id="IPR006586">
    <property type="entry name" value="ADAM_Cys-rich"/>
</dbReference>
<dbReference type="InterPro" id="IPR000742">
    <property type="entry name" value="EGF"/>
</dbReference>
<accession>A0A1U7TD39</accession>
<evidence type="ECO:0000259" key="10">
    <source>
        <dbReference type="PROSITE" id="PS50214"/>
    </source>
</evidence>
<name>A0A1U7TD39_CARSF</name>
<keyword evidence="5 6" id="KW-1015">Disulfide bond</keyword>
<keyword evidence="4 8" id="KW-0472">Membrane</keyword>
<dbReference type="SMART" id="SM00050">
    <property type="entry name" value="DISIN"/>
    <property type="match status" value="1"/>
</dbReference>
<dbReference type="SUPFAM" id="SSF57552">
    <property type="entry name" value="Blood coagulation inhibitor (disintegrin)"/>
    <property type="match status" value="1"/>
</dbReference>
<protein>
    <submittedName>
        <fullName evidence="13">Disintegrin and metalloproteinase domain-containing protein 20-like</fullName>
    </submittedName>
</protein>
<gene>
    <name evidence="13" type="primary">LOC103254668</name>
</gene>
<keyword evidence="9" id="KW-0732">Signal</keyword>
<dbReference type="InterPro" id="IPR034027">
    <property type="entry name" value="Reprolysin_adamalysin"/>
</dbReference>
<dbReference type="GO" id="GO:0004222">
    <property type="term" value="F:metalloendopeptidase activity"/>
    <property type="evidence" value="ECO:0007669"/>
    <property type="project" value="InterPro"/>
</dbReference>
<comment type="caution">
    <text evidence="7">Lacks conserved residue(s) required for the propagation of feature annotation.</text>
</comment>
<dbReference type="InterPro" id="IPR001762">
    <property type="entry name" value="Disintegrin_dom"/>
</dbReference>
<evidence type="ECO:0000256" key="9">
    <source>
        <dbReference type="SAM" id="SignalP"/>
    </source>
</evidence>
<evidence type="ECO:0000256" key="4">
    <source>
        <dbReference type="ARBA" id="ARBA00023136"/>
    </source>
</evidence>
<dbReference type="InterPro" id="IPR002870">
    <property type="entry name" value="Peptidase_M12B_N"/>
</dbReference>
<feature type="signal peptide" evidence="9">
    <location>
        <begin position="1"/>
        <end position="28"/>
    </location>
</feature>
<dbReference type="PROSITE" id="PS50214">
    <property type="entry name" value="DISINTEGRIN_2"/>
    <property type="match status" value="1"/>
</dbReference>
<dbReference type="PROSITE" id="PS01186">
    <property type="entry name" value="EGF_2"/>
    <property type="match status" value="1"/>
</dbReference>
<feature type="domain" description="Disintegrin" evidence="10">
    <location>
        <begin position="410"/>
        <end position="496"/>
    </location>
</feature>
<dbReference type="Pfam" id="PF08516">
    <property type="entry name" value="ADAM_CR"/>
    <property type="match status" value="1"/>
</dbReference>
<feature type="binding site" evidence="7">
    <location>
        <position position="342"/>
    </location>
    <ligand>
        <name>Zn(2+)</name>
        <dbReference type="ChEBI" id="CHEBI:29105"/>
        <note>catalytic</note>
    </ligand>
</feature>
<dbReference type="PANTHER" id="PTHR11905:SF167">
    <property type="entry name" value="A DISINTEGRIN AND METALLOPEPTIDASE DOMAIN 4-RELATED"/>
    <property type="match status" value="1"/>
</dbReference>
<dbReference type="GO" id="GO:0006508">
    <property type="term" value="P:proteolysis"/>
    <property type="evidence" value="ECO:0007669"/>
    <property type="project" value="InterPro"/>
</dbReference>
<dbReference type="AlphaFoldDB" id="A0A1U7TD39"/>
<dbReference type="Gene3D" id="3.40.390.10">
    <property type="entry name" value="Collagenase (Catalytic Domain)"/>
    <property type="match status" value="1"/>
</dbReference>
<dbReference type="Pfam" id="PF01421">
    <property type="entry name" value="Reprolysin"/>
    <property type="match status" value="1"/>
</dbReference>